<sequence length="180" mass="20165">MSDRRYPDEVTEDFPAPPVTFVDREDREIEVRPYDGSEAAYEALVTMYDSFDPADRAQGIPPGGETRIRDWLDAILAEDCLNVIAWCGDDAAGHATLVPDEAAVYELAIFVHQTYQRAGIGTHLIRTLLGHGQTSGIEKVWLTVERWNRAAVSLYEKIGFETSNAESFELEMALRLNDAE</sequence>
<keyword evidence="3" id="KW-1185">Reference proteome</keyword>
<dbReference type="PANTHER" id="PTHR43617:SF34">
    <property type="entry name" value="PUTATIVE-RELATED"/>
    <property type="match status" value="1"/>
</dbReference>
<dbReference type="EMBL" id="JAGGKQ010000003">
    <property type="protein sequence ID" value="MBP1921699.1"/>
    <property type="molecule type" value="Genomic_DNA"/>
</dbReference>
<dbReference type="Pfam" id="PF00583">
    <property type="entry name" value="Acetyltransf_1"/>
    <property type="match status" value="1"/>
</dbReference>
<feature type="domain" description="N-acetyltransferase" evidence="1">
    <location>
        <begin position="29"/>
        <end position="177"/>
    </location>
</feature>
<dbReference type="InterPro" id="IPR016181">
    <property type="entry name" value="Acyl_CoA_acyltransferase"/>
</dbReference>
<evidence type="ECO:0000259" key="1">
    <source>
        <dbReference type="PROSITE" id="PS51186"/>
    </source>
</evidence>
<reference evidence="2" key="1">
    <citation type="submission" date="2021-03" db="EMBL/GenBank/DDBJ databases">
        <title>Genomic Encyclopedia of Type Strains, Phase IV (KMG-IV): sequencing the most valuable type-strain genomes for metagenomic binning, comparative biology and taxonomic classification.</title>
        <authorList>
            <person name="Goeker M."/>
        </authorList>
    </citation>
    <scope>NUCLEOTIDE SEQUENCE</scope>
    <source>
        <strain evidence="2">DSM 23564</strain>
    </source>
</reference>
<dbReference type="AlphaFoldDB" id="A0A8T4GDA3"/>
<dbReference type="GO" id="GO:0005840">
    <property type="term" value="C:ribosome"/>
    <property type="evidence" value="ECO:0007669"/>
    <property type="project" value="UniProtKB-KW"/>
</dbReference>
<comment type="caution">
    <text evidence="2">The sequence shown here is derived from an EMBL/GenBank/DDBJ whole genome shotgun (WGS) entry which is preliminary data.</text>
</comment>
<name>A0A8T4GDA3_9EURY</name>
<keyword evidence="2" id="KW-0689">Ribosomal protein</keyword>
<evidence type="ECO:0000313" key="2">
    <source>
        <dbReference type="EMBL" id="MBP1921699.1"/>
    </source>
</evidence>
<dbReference type="Gene3D" id="3.40.630.30">
    <property type="match status" value="1"/>
</dbReference>
<dbReference type="CDD" id="cd04301">
    <property type="entry name" value="NAT_SF"/>
    <property type="match status" value="1"/>
</dbReference>
<dbReference type="RefSeq" id="WP_209483168.1">
    <property type="nucleotide sequence ID" value="NZ_JAGGKQ010000003.1"/>
</dbReference>
<dbReference type="Proteomes" id="UP000823588">
    <property type="component" value="Unassembled WGS sequence"/>
</dbReference>
<organism evidence="2 3">
    <name type="scientific">Halorubrum alkaliphilum</name>
    <dbReference type="NCBI Taxonomy" id="261290"/>
    <lineage>
        <taxon>Archaea</taxon>
        <taxon>Methanobacteriati</taxon>
        <taxon>Methanobacteriota</taxon>
        <taxon>Stenosarchaea group</taxon>
        <taxon>Halobacteria</taxon>
        <taxon>Halobacteriales</taxon>
        <taxon>Haloferacaceae</taxon>
        <taxon>Halorubrum</taxon>
    </lineage>
</organism>
<dbReference type="OrthoDB" id="51421at2157"/>
<dbReference type="InterPro" id="IPR000182">
    <property type="entry name" value="GNAT_dom"/>
</dbReference>
<evidence type="ECO:0000313" key="3">
    <source>
        <dbReference type="Proteomes" id="UP000823588"/>
    </source>
</evidence>
<accession>A0A8T4GDA3</accession>
<keyword evidence="2" id="KW-0687">Ribonucleoprotein</keyword>
<dbReference type="PANTHER" id="PTHR43617">
    <property type="entry name" value="L-AMINO ACID N-ACETYLTRANSFERASE"/>
    <property type="match status" value="1"/>
</dbReference>
<dbReference type="SUPFAM" id="SSF55729">
    <property type="entry name" value="Acyl-CoA N-acyltransferases (Nat)"/>
    <property type="match status" value="1"/>
</dbReference>
<dbReference type="GO" id="GO:0016747">
    <property type="term" value="F:acyltransferase activity, transferring groups other than amino-acyl groups"/>
    <property type="evidence" value="ECO:0007669"/>
    <property type="project" value="InterPro"/>
</dbReference>
<protein>
    <submittedName>
        <fullName evidence="2">Ribosomal protein S18 acetylase RimI-like enzyme</fullName>
    </submittedName>
</protein>
<proteinExistence type="predicted"/>
<gene>
    <name evidence="2" type="ORF">J2751_000692</name>
</gene>
<dbReference type="PROSITE" id="PS51186">
    <property type="entry name" value="GNAT"/>
    <property type="match status" value="1"/>
</dbReference>
<dbReference type="InterPro" id="IPR050276">
    <property type="entry name" value="MshD_Acetyltransferase"/>
</dbReference>